<evidence type="ECO:0000313" key="1">
    <source>
        <dbReference type="EMBL" id="ORZ41711.1"/>
    </source>
</evidence>
<dbReference type="EMBL" id="MCFL01000001">
    <property type="protein sequence ID" value="ORZ41711.1"/>
    <property type="molecule type" value="Genomic_DNA"/>
</dbReference>
<gene>
    <name evidence="1" type="ORF">BCR44DRAFT_1012194</name>
</gene>
<accession>A0A1Y2I6R8</accession>
<name>A0A1Y2I6R8_9FUNG</name>
<proteinExistence type="predicted"/>
<comment type="caution">
    <text evidence="1">The sequence shown here is derived from an EMBL/GenBank/DDBJ whole genome shotgun (WGS) entry which is preliminary data.</text>
</comment>
<protein>
    <submittedName>
        <fullName evidence="1">Uncharacterized protein</fullName>
    </submittedName>
</protein>
<sequence length="165" mass="18922">MKHFAKALADAMSQYWPPDASATALDPSLDNARFATIQVAKFDLTFVKLCVCWDKHVCPWVWHWFSQDELDQLMVSVRGVCESLSRMTTTDRCEADIVDEIVWMIGRAKNRMRKESEFVGTVRILVGKYPSLRNALRAIRRDEAKCLHTTAADQARAMATNERRL</sequence>
<evidence type="ECO:0000313" key="2">
    <source>
        <dbReference type="Proteomes" id="UP000193411"/>
    </source>
</evidence>
<organism evidence="1 2">
    <name type="scientific">Catenaria anguillulae PL171</name>
    <dbReference type="NCBI Taxonomy" id="765915"/>
    <lineage>
        <taxon>Eukaryota</taxon>
        <taxon>Fungi</taxon>
        <taxon>Fungi incertae sedis</taxon>
        <taxon>Blastocladiomycota</taxon>
        <taxon>Blastocladiomycetes</taxon>
        <taxon>Blastocladiales</taxon>
        <taxon>Catenariaceae</taxon>
        <taxon>Catenaria</taxon>
    </lineage>
</organism>
<keyword evidence="2" id="KW-1185">Reference proteome</keyword>
<reference evidence="1 2" key="1">
    <citation type="submission" date="2016-07" db="EMBL/GenBank/DDBJ databases">
        <title>Pervasive Adenine N6-methylation of Active Genes in Fungi.</title>
        <authorList>
            <consortium name="DOE Joint Genome Institute"/>
            <person name="Mondo S.J."/>
            <person name="Dannebaum R.O."/>
            <person name="Kuo R.C."/>
            <person name="Labutti K."/>
            <person name="Haridas S."/>
            <person name="Kuo A."/>
            <person name="Salamov A."/>
            <person name="Ahrendt S.R."/>
            <person name="Lipzen A."/>
            <person name="Sullivan W."/>
            <person name="Andreopoulos W.B."/>
            <person name="Clum A."/>
            <person name="Lindquist E."/>
            <person name="Daum C."/>
            <person name="Ramamoorthy G.K."/>
            <person name="Gryganskyi A."/>
            <person name="Culley D."/>
            <person name="Magnuson J.K."/>
            <person name="James T.Y."/>
            <person name="O'Malley M.A."/>
            <person name="Stajich J.E."/>
            <person name="Spatafora J.W."/>
            <person name="Visel A."/>
            <person name="Grigoriev I.V."/>
        </authorList>
    </citation>
    <scope>NUCLEOTIDE SEQUENCE [LARGE SCALE GENOMIC DNA]</scope>
    <source>
        <strain evidence="1 2">PL171</strain>
    </source>
</reference>
<dbReference type="AlphaFoldDB" id="A0A1Y2I6R8"/>
<dbReference type="Proteomes" id="UP000193411">
    <property type="component" value="Unassembled WGS sequence"/>
</dbReference>